<sequence length="355" mass="40164">MNRKTIGIVGGGQLARMLSIAAARLGFNVVILDPNDDCPAKQVSNQQLIAKYDDIKALNTFAKLCDYITYESENIPVKSISYLSTLCSVHPSSEAIKIAQDRLYEKRFFQDYGLATADFYEINSQESLVKIIKEVKGKGILKTRRMGYDGKGQRIFNDNDSTDNLYDSIDNTPLIFERFIKFNREISIIAARAVDGSVCFYDPVENKHIDGILNQSIVPANISKKTANFARSATEKILNVLNYIGVLCIEFFVMDDETVIVNEMAPRVHNSGHWTEAACTISQFEQHIRSIAHLPLRKPYRHSNCVMQNLIGFEINQLDQWLNSNESFIHIYGKSKVIPGRKMGHVTKIYPKDLP</sequence>
<feature type="binding site" evidence="5">
    <location>
        <begin position="177"/>
        <end position="180"/>
    </location>
    <ligand>
        <name>ATP</name>
        <dbReference type="ChEBI" id="CHEBI:30616"/>
    </ligand>
</feature>
<keyword evidence="1 5" id="KW-0436">Ligase</keyword>
<keyword evidence="4 5" id="KW-0067">ATP-binding</keyword>
<organism evidence="8 9">
    <name type="scientific">Candidatus Liberibacter europaeus</name>
    <dbReference type="NCBI Taxonomy" id="744859"/>
    <lineage>
        <taxon>Bacteria</taxon>
        <taxon>Pseudomonadati</taxon>
        <taxon>Pseudomonadota</taxon>
        <taxon>Alphaproteobacteria</taxon>
        <taxon>Hyphomicrobiales</taxon>
        <taxon>Rhizobiaceae</taxon>
        <taxon>Liberibacter</taxon>
    </lineage>
</organism>
<comment type="pathway">
    <text evidence="5 6">Purine metabolism; IMP biosynthesis via de novo pathway; 5-amino-1-(5-phospho-D-ribosyl)imidazole-4-carboxylate from 5-amino-1-(5-phospho-D-ribosyl)imidazole (N5-CAIR route): step 1/2.</text>
</comment>
<evidence type="ECO:0000256" key="3">
    <source>
        <dbReference type="ARBA" id="ARBA00022755"/>
    </source>
</evidence>
<dbReference type="NCBIfam" id="NF004675">
    <property type="entry name" value="PRK06019.1-1"/>
    <property type="match status" value="1"/>
</dbReference>
<comment type="function">
    <text evidence="6">Catalyzes the ATP-dependent conversion of 5-aminoimidazole ribonucleotide (AIR) and HCO(3)- to N5-carboxyaminoimidazole ribonucleotide (N5-CAIR).</text>
</comment>
<comment type="similarity">
    <text evidence="5 6">Belongs to the PurK/PurT family.</text>
</comment>
<dbReference type="GO" id="GO:0006189">
    <property type="term" value="P:'de novo' IMP biosynthetic process"/>
    <property type="evidence" value="ECO:0007669"/>
    <property type="project" value="UniProtKB-UniRule"/>
</dbReference>
<feature type="binding site" evidence="5">
    <location>
        <begin position="262"/>
        <end position="263"/>
    </location>
    <ligand>
        <name>ATP</name>
        <dbReference type="ChEBI" id="CHEBI:30616"/>
    </ligand>
</feature>
<dbReference type="SUPFAM" id="SSF51246">
    <property type="entry name" value="Rudiment single hybrid motif"/>
    <property type="match status" value="1"/>
</dbReference>
<feature type="binding site" evidence="5">
    <location>
        <position position="142"/>
    </location>
    <ligand>
        <name>ATP</name>
        <dbReference type="ChEBI" id="CHEBI:30616"/>
    </ligand>
</feature>
<dbReference type="EC" id="6.3.4.18" evidence="5 6"/>
<dbReference type="GO" id="GO:0005829">
    <property type="term" value="C:cytosol"/>
    <property type="evidence" value="ECO:0007669"/>
    <property type="project" value="TreeGrafter"/>
</dbReference>
<dbReference type="PANTHER" id="PTHR11609:SF5">
    <property type="entry name" value="PHOSPHORIBOSYLAMINOIMIDAZOLE CARBOXYLASE"/>
    <property type="match status" value="1"/>
</dbReference>
<dbReference type="EMBL" id="PSQJ01000002">
    <property type="protein sequence ID" value="PTL86717.1"/>
    <property type="molecule type" value="Genomic_DNA"/>
</dbReference>
<evidence type="ECO:0000259" key="7">
    <source>
        <dbReference type="PROSITE" id="PS50975"/>
    </source>
</evidence>
<dbReference type="GO" id="GO:0005524">
    <property type="term" value="F:ATP binding"/>
    <property type="evidence" value="ECO:0007669"/>
    <property type="project" value="UniProtKB-UniRule"/>
</dbReference>
<dbReference type="Gene3D" id="3.30.1490.20">
    <property type="entry name" value="ATP-grasp fold, A domain"/>
    <property type="match status" value="1"/>
</dbReference>
<dbReference type="InterPro" id="IPR003135">
    <property type="entry name" value="ATP-grasp_carboxylate-amine"/>
</dbReference>
<evidence type="ECO:0000313" key="8">
    <source>
        <dbReference type="EMBL" id="PTL86717.1"/>
    </source>
</evidence>
<dbReference type="Gene3D" id="3.40.50.20">
    <property type="match status" value="1"/>
</dbReference>
<feature type="binding site" evidence="5">
    <location>
        <position position="185"/>
    </location>
    <ligand>
        <name>ATP</name>
        <dbReference type="ChEBI" id="CHEBI:30616"/>
    </ligand>
</feature>
<dbReference type="Pfam" id="PF17769">
    <property type="entry name" value="PurK_C"/>
    <property type="match status" value="1"/>
</dbReference>
<keyword evidence="2 5" id="KW-0547">Nucleotide-binding</keyword>
<dbReference type="GO" id="GO:0004638">
    <property type="term" value="F:phosphoribosylaminoimidazole carboxylase activity"/>
    <property type="evidence" value="ECO:0007669"/>
    <property type="project" value="InterPro"/>
</dbReference>
<dbReference type="InterPro" id="IPR005875">
    <property type="entry name" value="PurK"/>
</dbReference>
<feature type="domain" description="ATP-grasp" evidence="7">
    <location>
        <begin position="106"/>
        <end position="292"/>
    </location>
</feature>
<dbReference type="InterPro" id="IPR011761">
    <property type="entry name" value="ATP-grasp"/>
</dbReference>
<dbReference type="InterPro" id="IPR054350">
    <property type="entry name" value="PurT/PurK_preATP-grasp"/>
</dbReference>
<name>A0A2T4VY65_9HYPH</name>
<dbReference type="GO" id="GO:0046872">
    <property type="term" value="F:metal ion binding"/>
    <property type="evidence" value="ECO:0007669"/>
    <property type="project" value="InterPro"/>
</dbReference>
<dbReference type="GO" id="GO:0034028">
    <property type="term" value="F:5-(carboxyamino)imidazole ribonucleotide synthase activity"/>
    <property type="evidence" value="ECO:0007669"/>
    <property type="project" value="UniProtKB-UniRule"/>
</dbReference>
<evidence type="ECO:0000256" key="5">
    <source>
        <dbReference type="HAMAP-Rule" id="MF_01928"/>
    </source>
</evidence>
<accession>A0A2T4VY65</accession>
<comment type="caution">
    <text evidence="8">The sequence shown here is derived from an EMBL/GenBank/DDBJ whole genome shotgun (WGS) entry which is preliminary data.</text>
</comment>
<dbReference type="InterPro" id="IPR040686">
    <property type="entry name" value="PurK_C"/>
</dbReference>
<dbReference type="UniPathway" id="UPA00074">
    <property type="reaction ID" value="UER00942"/>
</dbReference>
<dbReference type="FunFam" id="3.40.50.20:FF:000016">
    <property type="entry name" value="N5-carboxyaminoimidazole ribonucleotide synthase"/>
    <property type="match status" value="1"/>
</dbReference>
<dbReference type="NCBIfam" id="TIGR01161">
    <property type="entry name" value="purK"/>
    <property type="match status" value="1"/>
</dbReference>
<evidence type="ECO:0000256" key="6">
    <source>
        <dbReference type="RuleBase" id="RU361200"/>
    </source>
</evidence>
<feature type="binding site" evidence="5">
    <location>
        <begin position="147"/>
        <end position="153"/>
    </location>
    <ligand>
        <name>ATP</name>
        <dbReference type="ChEBI" id="CHEBI:30616"/>
    </ligand>
</feature>
<comment type="catalytic activity">
    <reaction evidence="5 6">
        <text>5-amino-1-(5-phospho-beta-D-ribosyl)imidazole + hydrogencarbonate + ATP = 5-carboxyamino-1-(5-phospho-D-ribosyl)imidazole + ADP + phosphate + 2 H(+)</text>
        <dbReference type="Rhea" id="RHEA:19317"/>
        <dbReference type="ChEBI" id="CHEBI:15378"/>
        <dbReference type="ChEBI" id="CHEBI:17544"/>
        <dbReference type="ChEBI" id="CHEBI:30616"/>
        <dbReference type="ChEBI" id="CHEBI:43474"/>
        <dbReference type="ChEBI" id="CHEBI:58730"/>
        <dbReference type="ChEBI" id="CHEBI:137981"/>
        <dbReference type="ChEBI" id="CHEBI:456216"/>
        <dbReference type="EC" id="6.3.4.18"/>
    </reaction>
</comment>
<evidence type="ECO:0000256" key="1">
    <source>
        <dbReference type="ARBA" id="ARBA00022598"/>
    </source>
</evidence>
<evidence type="ECO:0000256" key="4">
    <source>
        <dbReference type="ARBA" id="ARBA00022840"/>
    </source>
</evidence>
<dbReference type="Pfam" id="PF22660">
    <property type="entry name" value="RS_preATP-grasp-like"/>
    <property type="match status" value="1"/>
</dbReference>
<dbReference type="SUPFAM" id="SSF52440">
    <property type="entry name" value="PreATP-grasp domain"/>
    <property type="match status" value="1"/>
</dbReference>
<dbReference type="Pfam" id="PF02222">
    <property type="entry name" value="ATP-grasp"/>
    <property type="match status" value="1"/>
</dbReference>
<keyword evidence="3 5" id="KW-0658">Purine biosynthesis</keyword>
<feature type="binding site" evidence="5">
    <location>
        <position position="208"/>
    </location>
    <ligand>
        <name>ATP</name>
        <dbReference type="ChEBI" id="CHEBI:30616"/>
    </ligand>
</feature>
<evidence type="ECO:0000256" key="2">
    <source>
        <dbReference type="ARBA" id="ARBA00022741"/>
    </source>
</evidence>
<dbReference type="InterPro" id="IPR011054">
    <property type="entry name" value="Rudment_hybrid_motif"/>
</dbReference>
<dbReference type="AlphaFoldDB" id="A0A2T4VY65"/>
<dbReference type="HAMAP" id="MF_01928">
    <property type="entry name" value="PurK"/>
    <property type="match status" value="1"/>
</dbReference>
<reference evidence="9" key="1">
    <citation type="submission" date="2018-02" db="EMBL/GenBank/DDBJ databases">
        <title>Genome sequence of Candidatus Liberibacter europaeus.</title>
        <authorList>
            <person name="Frampton R.A."/>
            <person name="Thompson S.M."/>
            <person name="David C."/>
            <person name="Addison S.M."/>
            <person name="Smith G.R."/>
        </authorList>
    </citation>
    <scope>NUCLEOTIDE SEQUENCE [LARGE SCALE GENOMIC DNA]</scope>
</reference>
<gene>
    <name evidence="5 6" type="primary">purK</name>
    <name evidence="8" type="ORF">C4617_02590</name>
</gene>
<dbReference type="NCBIfam" id="NF004676">
    <property type="entry name" value="PRK06019.1-2"/>
    <property type="match status" value="1"/>
</dbReference>
<dbReference type="PROSITE" id="PS50975">
    <property type="entry name" value="ATP_GRASP"/>
    <property type="match status" value="1"/>
</dbReference>
<feature type="binding site" evidence="5">
    <location>
        <position position="102"/>
    </location>
    <ligand>
        <name>ATP</name>
        <dbReference type="ChEBI" id="CHEBI:30616"/>
    </ligand>
</feature>
<protein>
    <recommendedName>
        <fullName evidence="5 6">N5-carboxyaminoimidazole ribonucleotide synthase</fullName>
        <shortName evidence="5 6">N5-CAIR synthase</shortName>
        <ecNumber evidence="5 6">6.3.4.18</ecNumber>
    </recommendedName>
    <alternativeName>
        <fullName evidence="5 6">5-(carboxyamino)imidazole ribonucleotide synthetase</fullName>
    </alternativeName>
</protein>
<dbReference type="Gene3D" id="3.30.470.20">
    <property type="entry name" value="ATP-grasp fold, B domain"/>
    <property type="match status" value="1"/>
</dbReference>
<dbReference type="Proteomes" id="UP000240811">
    <property type="component" value="Unassembled WGS sequence"/>
</dbReference>
<comment type="function">
    <text evidence="5">Catalyzes the ATP-dependent conversion of 5-aminoimidazole ribonucleotide (AIR) and HCO(3)(-) to N5-carboxyaminoimidazole ribonucleotide (N5-CAIR).</text>
</comment>
<proteinExistence type="inferred from homology"/>
<evidence type="ECO:0000313" key="9">
    <source>
        <dbReference type="Proteomes" id="UP000240811"/>
    </source>
</evidence>
<dbReference type="InterPro" id="IPR013815">
    <property type="entry name" value="ATP_grasp_subdomain_1"/>
</dbReference>
<dbReference type="SUPFAM" id="SSF56059">
    <property type="entry name" value="Glutathione synthetase ATP-binding domain-like"/>
    <property type="match status" value="1"/>
</dbReference>
<dbReference type="InterPro" id="IPR016185">
    <property type="entry name" value="PreATP-grasp_dom_sf"/>
</dbReference>
<dbReference type="PANTHER" id="PTHR11609">
    <property type="entry name" value="PURINE BIOSYNTHESIS PROTEIN 6/7, PUR6/7"/>
    <property type="match status" value="1"/>
</dbReference>
<comment type="subunit">
    <text evidence="5 6">Homodimer.</text>
</comment>
<dbReference type="NCBIfam" id="NF004679">
    <property type="entry name" value="PRK06019.1-5"/>
    <property type="match status" value="1"/>
</dbReference>